<evidence type="ECO:0000259" key="12">
    <source>
        <dbReference type="Pfam" id="PF04963"/>
    </source>
</evidence>
<dbReference type="PRINTS" id="PR00045">
    <property type="entry name" value="SIGMA54FCT"/>
</dbReference>
<sequence length="436" mass="46407">MALKPSLNVSQSLGLALTPMMRQALQLLRFSAVEVSDLITHEAEVNPFLKLTLPRTPVGGAPLPADLAARGPSVLEDLAAQLRMMDLPGAVRQVAQYLAADLSDEGYLAQDTLDSMAAHGVSDTLLEAGIAALQRCTPAGVGARDLTECLTLQLCDAGLDAAAATQTVGALLVFAACAGNAAGQADLARRLNISTVEVARRVGLVRDLRPRPIDRAEATPTLHYADLKVARTPGAGFAVTLNREDLPEIEIDQVLAAQAVTDNFGRDSLARAQAILSALQYRGQTLQAIGGYLLEHQYRFFAHGPDHLRPMTRAAVAQALDVHPSTISRAVANKAIDCNGRIWPLSVFFSSALPSGDEQGISGFVVQRRIGTMIGQEDPLTPLSDDAITTALHAEGVDIARRTVAKYRQGMRIPASSMRRQRAKARPAPAGTRQKG</sequence>
<dbReference type="PROSITE" id="PS00718">
    <property type="entry name" value="SIGMA54_2"/>
    <property type="match status" value="1"/>
</dbReference>
<evidence type="ECO:0000313" key="13">
    <source>
        <dbReference type="EMBL" id="SDW88363.1"/>
    </source>
</evidence>
<dbReference type="Proteomes" id="UP000198539">
    <property type="component" value="Unassembled WGS sequence"/>
</dbReference>
<dbReference type="Pfam" id="PF04552">
    <property type="entry name" value="Sigma54_DBD"/>
    <property type="match status" value="1"/>
</dbReference>
<dbReference type="GO" id="GO:0006352">
    <property type="term" value="P:DNA-templated transcription initiation"/>
    <property type="evidence" value="ECO:0007669"/>
    <property type="project" value="InterPro"/>
</dbReference>
<feature type="domain" description="RNA polymerase sigma factor 54 core-binding" evidence="12">
    <location>
        <begin position="67"/>
        <end position="253"/>
    </location>
</feature>
<gene>
    <name evidence="13" type="ORF">SAMN04488238_10481</name>
</gene>
<keyword evidence="8 9" id="KW-0804">Transcription</keyword>
<comment type="function">
    <text evidence="9">Sigma factors are initiation factors that promote the attachment of RNA polymerase to specific initiation sites and are then released.</text>
</comment>
<evidence type="ECO:0000256" key="5">
    <source>
        <dbReference type="ARBA" id="ARBA00023015"/>
    </source>
</evidence>
<keyword evidence="2 9" id="KW-0240">DNA-directed RNA polymerase</keyword>
<name>A0A1H2X636_9RHOB</name>
<dbReference type="PROSITE" id="PS50044">
    <property type="entry name" value="SIGMA54_3"/>
    <property type="match status" value="1"/>
</dbReference>
<dbReference type="GO" id="GO:0016779">
    <property type="term" value="F:nucleotidyltransferase activity"/>
    <property type="evidence" value="ECO:0007669"/>
    <property type="project" value="UniProtKB-KW"/>
</dbReference>
<keyword evidence="6 9" id="KW-0731">Sigma factor</keyword>
<evidence type="ECO:0000256" key="2">
    <source>
        <dbReference type="ARBA" id="ARBA00022478"/>
    </source>
</evidence>
<evidence type="ECO:0000256" key="6">
    <source>
        <dbReference type="ARBA" id="ARBA00023082"/>
    </source>
</evidence>
<keyword evidence="4 9" id="KW-0548">Nucleotidyltransferase</keyword>
<dbReference type="Pfam" id="PF00309">
    <property type="entry name" value="Sigma54_AID"/>
    <property type="match status" value="1"/>
</dbReference>
<dbReference type="Pfam" id="PF04963">
    <property type="entry name" value="Sigma54_CBD"/>
    <property type="match status" value="1"/>
</dbReference>
<dbReference type="PIRSF" id="PIRSF000774">
    <property type="entry name" value="RpoN"/>
    <property type="match status" value="1"/>
</dbReference>
<evidence type="ECO:0000259" key="11">
    <source>
        <dbReference type="Pfam" id="PF04552"/>
    </source>
</evidence>
<reference evidence="13 14" key="1">
    <citation type="submission" date="2016-10" db="EMBL/GenBank/DDBJ databases">
        <authorList>
            <person name="de Groot N.N."/>
        </authorList>
    </citation>
    <scope>NUCLEOTIDE SEQUENCE [LARGE SCALE GENOMIC DNA]</scope>
    <source>
        <strain evidence="13 14">CGMCC 1.8894</strain>
    </source>
</reference>
<dbReference type="InterPro" id="IPR007634">
    <property type="entry name" value="RNA_pol_sigma_54_DNA-bd"/>
</dbReference>
<evidence type="ECO:0000256" key="1">
    <source>
        <dbReference type="ARBA" id="ARBA00008798"/>
    </source>
</evidence>
<dbReference type="Gene3D" id="1.10.10.1330">
    <property type="entry name" value="RNA polymerase sigma-54 factor, core-binding domain"/>
    <property type="match status" value="1"/>
</dbReference>
<dbReference type="GO" id="GO:0016987">
    <property type="term" value="F:sigma factor activity"/>
    <property type="evidence" value="ECO:0007669"/>
    <property type="project" value="UniProtKB-KW"/>
</dbReference>
<evidence type="ECO:0000256" key="4">
    <source>
        <dbReference type="ARBA" id="ARBA00022695"/>
    </source>
</evidence>
<dbReference type="GO" id="GO:0003677">
    <property type="term" value="F:DNA binding"/>
    <property type="evidence" value="ECO:0007669"/>
    <property type="project" value="UniProtKB-KW"/>
</dbReference>
<evidence type="ECO:0000313" key="14">
    <source>
        <dbReference type="Proteomes" id="UP000198539"/>
    </source>
</evidence>
<comment type="similarity">
    <text evidence="1 9">Belongs to the sigma-54 factor family.</text>
</comment>
<feature type="domain" description="RNA polymerase sigma factor 54 DNA-binding" evidence="11">
    <location>
        <begin position="265"/>
        <end position="421"/>
    </location>
</feature>
<dbReference type="STRING" id="564137.SAMN04488238_10481"/>
<evidence type="ECO:0000256" key="8">
    <source>
        <dbReference type="ARBA" id="ARBA00023163"/>
    </source>
</evidence>
<dbReference type="OrthoDB" id="9814402at2"/>
<organism evidence="13 14">
    <name type="scientific">Roseicitreum antarcticum</name>
    <dbReference type="NCBI Taxonomy" id="564137"/>
    <lineage>
        <taxon>Bacteria</taxon>
        <taxon>Pseudomonadati</taxon>
        <taxon>Pseudomonadota</taxon>
        <taxon>Alphaproteobacteria</taxon>
        <taxon>Rhodobacterales</taxon>
        <taxon>Paracoccaceae</taxon>
        <taxon>Roseicitreum</taxon>
    </lineage>
</organism>
<evidence type="ECO:0000256" key="10">
    <source>
        <dbReference type="SAM" id="MobiDB-lite"/>
    </source>
</evidence>
<keyword evidence="3 9" id="KW-0808">Transferase</keyword>
<keyword evidence="7 9" id="KW-0238">DNA-binding</keyword>
<dbReference type="RefSeq" id="WP_092887347.1">
    <property type="nucleotide sequence ID" value="NZ_CP061498.1"/>
</dbReference>
<evidence type="ECO:0000256" key="3">
    <source>
        <dbReference type="ARBA" id="ARBA00022679"/>
    </source>
</evidence>
<dbReference type="EMBL" id="FNOM01000004">
    <property type="protein sequence ID" value="SDW88363.1"/>
    <property type="molecule type" value="Genomic_DNA"/>
</dbReference>
<dbReference type="PANTHER" id="PTHR32248">
    <property type="entry name" value="RNA POLYMERASE SIGMA-54 FACTOR"/>
    <property type="match status" value="1"/>
</dbReference>
<dbReference type="Gene3D" id="1.10.10.60">
    <property type="entry name" value="Homeodomain-like"/>
    <property type="match status" value="1"/>
</dbReference>
<evidence type="ECO:0000256" key="7">
    <source>
        <dbReference type="ARBA" id="ARBA00023125"/>
    </source>
</evidence>
<keyword evidence="14" id="KW-1185">Reference proteome</keyword>
<protein>
    <recommendedName>
        <fullName evidence="9">RNA polymerase sigma-54 factor</fullName>
    </recommendedName>
</protein>
<dbReference type="GO" id="GO:0001216">
    <property type="term" value="F:DNA-binding transcription activator activity"/>
    <property type="evidence" value="ECO:0007669"/>
    <property type="project" value="InterPro"/>
</dbReference>
<keyword evidence="5 9" id="KW-0805">Transcription regulation</keyword>
<evidence type="ECO:0000256" key="9">
    <source>
        <dbReference type="PIRNR" id="PIRNR000774"/>
    </source>
</evidence>
<accession>A0A1H2X636</accession>
<feature type="region of interest" description="Disordered" evidence="10">
    <location>
        <begin position="412"/>
        <end position="436"/>
    </location>
</feature>
<proteinExistence type="inferred from homology"/>
<dbReference type="InterPro" id="IPR007046">
    <property type="entry name" value="RNA_pol_sigma_54_core-bd"/>
</dbReference>
<dbReference type="InterPro" id="IPR000394">
    <property type="entry name" value="RNA_pol_sigma_54"/>
</dbReference>
<dbReference type="AlphaFoldDB" id="A0A1H2X636"/>
<dbReference type="InterPro" id="IPR038709">
    <property type="entry name" value="RpoN_core-bd_sf"/>
</dbReference>
<dbReference type="PANTHER" id="PTHR32248:SF4">
    <property type="entry name" value="RNA POLYMERASE SIGMA-54 FACTOR"/>
    <property type="match status" value="1"/>
</dbReference>
<dbReference type="GO" id="GO:0000428">
    <property type="term" value="C:DNA-directed RNA polymerase complex"/>
    <property type="evidence" value="ECO:0007669"/>
    <property type="project" value="UniProtKB-KW"/>
</dbReference>